<evidence type="ECO:0000256" key="16">
    <source>
        <dbReference type="ARBA" id="ARBA00023288"/>
    </source>
</evidence>
<evidence type="ECO:0000313" key="25">
    <source>
        <dbReference type="EMBL" id="KAK7584256.1"/>
    </source>
</evidence>
<accession>A0AAN9TUM0</accession>
<dbReference type="FunFam" id="1.10.390.10:FF:000013">
    <property type="entry name" value="Aminopeptidase N"/>
    <property type="match status" value="1"/>
</dbReference>
<keyword evidence="8 18" id="KW-0479">Metal-binding</keyword>
<evidence type="ECO:0000256" key="20">
    <source>
        <dbReference type="RuleBase" id="RU364040"/>
    </source>
</evidence>
<dbReference type="Pfam" id="PF01433">
    <property type="entry name" value="Peptidase_M1"/>
    <property type="match status" value="1"/>
</dbReference>
<keyword evidence="5" id="KW-1003">Cell membrane</keyword>
<dbReference type="Pfam" id="PF17900">
    <property type="entry name" value="Peptidase_M1_N"/>
    <property type="match status" value="1"/>
</dbReference>
<dbReference type="InterPro" id="IPR001930">
    <property type="entry name" value="Peptidase_M1"/>
</dbReference>
<feature type="chain" id="PRO_5042890552" description="Aminopeptidase" evidence="21">
    <location>
        <begin position="29"/>
        <end position="922"/>
    </location>
</feature>
<evidence type="ECO:0000259" key="23">
    <source>
        <dbReference type="Pfam" id="PF11838"/>
    </source>
</evidence>
<dbReference type="GO" id="GO:0098552">
    <property type="term" value="C:side of membrane"/>
    <property type="evidence" value="ECO:0007669"/>
    <property type="project" value="UniProtKB-KW"/>
</dbReference>
<sequence length="922" mass="105954">MNKRATIMFALLNYMLLFLFIFSRNAEAQQGQSWEIPKNVIPVRYTLTLITFLEENNFNFTGDVIIEMNCVTETDQIVLHAKDLTIGPTDVVVKMVTADKEEADLKVASHGYGKENDFYIIKMGAKLVPPVVCRVYIKFQGPLSENSDAYYYVSYEEGGQTKYTTAVWLEPIGARRVFPCMDEPALKATFAVSMGHAPNLIAVSNMPKADTQKLNIEGRTDWVLDIFEESKPMSTYLVAFTLGEYKYVKVPADGLPFAIGIWIREQYLKLIDLAMKTVAGGLKFYTNYFNVDYALKKLDLVAVSDQSKGGFESYGMISVSENVMTYDPKSTDVSDEYTTVQYICHEVCHQWVGNYVTMKLWQDLWLNEGFCTHFEDLCAGNVFPDWKTIDQKFYNKYLDSLTSDGLPSSHPIIIPITSTTELNDQIFDTITYKKGSVLVRMMSMILGEDVFRDGLINYFQKYQFGSATSDDLYAALNEVASTRKVLPENLTLKQIMDSWTVQPGYPYVDVKIDYAKKSATLSQKRYLSMDSSGNEASNLCYNIPISYTTSKNPNFEDSKPKYWLTCEGNLIIPADIDESQWLLLNIQIAGFYLTNYEENNLKALHTTLSQKDTSGTISNLDRAQIITNMFSMSWIGLLKYEMTFNIIKYLEIEDDYIPWRTALESLSEIRNILVRTEIFQSFQQFVRSFLEPKFLSIGDITKTPDDFMSRRYYMLITYWASTYDVKSCHDQSVAIFQTWQQQQDPDKTNPILPNFRYIIYCEAAKTGGEKVFDFLYDRYKNSNMGEDRGNILIGLGCTRDEKLLQRLLDWSLDSTKIHTEDFPQAYYGVVSNDIGFDLANKFFFDRFKDILDYDGATSEIESLTQMMTSNDNLKQFDNLVKTNEDKLSSIQFNIRKAYDQINKNIAWVDKHLDELMQYLAPS</sequence>
<evidence type="ECO:0000256" key="17">
    <source>
        <dbReference type="PIRSR" id="PIRSR634016-1"/>
    </source>
</evidence>
<evidence type="ECO:0000256" key="2">
    <source>
        <dbReference type="ARBA" id="ARBA00004609"/>
    </source>
</evidence>
<keyword evidence="12 20" id="KW-0482">Metalloprotease</keyword>
<comment type="caution">
    <text evidence="25">The sequence shown here is derived from an EMBL/GenBank/DDBJ whole genome shotgun (WGS) entry which is preliminary data.</text>
</comment>
<comment type="catalytic activity">
    <reaction evidence="1">
        <text>Release of an N-terminal amino acid, Xaa-|-Yaa- from a peptide, amide or arylamide. Xaa is preferably Ala, but may be most amino acids including Pro (slow action). When a terminal hydrophobic residue is followed by a prolyl residue, the two may be released as an intact Xaa-Pro dipeptide.</text>
        <dbReference type="EC" id="3.4.11.2"/>
    </reaction>
</comment>
<dbReference type="FunFam" id="2.60.40.1910:FF:000008">
    <property type="entry name" value="Aminopeptidase"/>
    <property type="match status" value="1"/>
</dbReference>
<dbReference type="InterPro" id="IPR014782">
    <property type="entry name" value="Peptidase_M1_dom"/>
</dbReference>
<proteinExistence type="inferred from homology"/>
<evidence type="ECO:0000313" key="26">
    <source>
        <dbReference type="Proteomes" id="UP001367676"/>
    </source>
</evidence>
<evidence type="ECO:0000256" key="12">
    <source>
        <dbReference type="ARBA" id="ARBA00023049"/>
    </source>
</evidence>
<organism evidence="25 26">
    <name type="scientific">Parthenolecanium corni</name>
    <dbReference type="NCBI Taxonomy" id="536013"/>
    <lineage>
        <taxon>Eukaryota</taxon>
        <taxon>Metazoa</taxon>
        <taxon>Ecdysozoa</taxon>
        <taxon>Arthropoda</taxon>
        <taxon>Hexapoda</taxon>
        <taxon>Insecta</taxon>
        <taxon>Pterygota</taxon>
        <taxon>Neoptera</taxon>
        <taxon>Paraneoptera</taxon>
        <taxon>Hemiptera</taxon>
        <taxon>Sternorrhyncha</taxon>
        <taxon>Coccoidea</taxon>
        <taxon>Coccidae</taxon>
        <taxon>Parthenolecanium</taxon>
    </lineage>
</organism>
<protein>
    <recommendedName>
        <fullName evidence="20">Aminopeptidase</fullName>
        <ecNumber evidence="20">3.4.11.-</ecNumber>
    </recommendedName>
</protein>
<feature type="site" description="Transition state stabilizer" evidence="19">
    <location>
        <position position="432"/>
    </location>
</feature>
<evidence type="ECO:0000256" key="3">
    <source>
        <dbReference type="ARBA" id="ARBA00010136"/>
    </source>
</evidence>
<evidence type="ECO:0000256" key="5">
    <source>
        <dbReference type="ARBA" id="ARBA00022475"/>
    </source>
</evidence>
<dbReference type="GO" id="GO:0005737">
    <property type="term" value="C:cytoplasm"/>
    <property type="evidence" value="ECO:0007669"/>
    <property type="project" value="TreeGrafter"/>
</dbReference>
<dbReference type="Gene3D" id="1.25.50.20">
    <property type="match status" value="1"/>
</dbReference>
<dbReference type="EC" id="3.4.11.-" evidence="20"/>
<evidence type="ECO:0000256" key="4">
    <source>
        <dbReference type="ARBA" id="ARBA00022438"/>
    </source>
</evidence>
<keyword evidence="26" id="KW-1185">Reference proteome</keyword>
<keyword evidence="9 21" id="KW-0732">Signal</keyword>
<feature type="binding site" evidence="18">
    <location>
        <position position="368"/>
    </location>
    <ligand>
        <name>Zn(2+)</name>
        <dbReference type="ChEBI" id="CHEBI:29105"/>
        <note>catalytic</note>
    </ligand>
</feature>
<dbReference type="Proteomes" id="UP001367676">
    <property type="component" value="Unassembled WGS sequence"/>
</dbReference>
<keyword evidence="7 20" id="KW-0645">Protease</keyword>
<evidence type="ECO:0000256" key="13">
    <source>
        <dbReference type="ARBA" id="ARBA00023136"/>
    </source>
</evidence>
<dbReference type="CDD" id="cd09601">
    <property type="entry name" value="M1_APN-Q_like"/>
    <property type="match status" value="1"/>
</dbReference>
<keyword evidence="10 20" id="KW-0378">Hydrolase</keyword>
<evidence type="ECO:0000256" key="7">
    <source>
        <dbReference type="ARBA" id="ARBA00022670"/>
    </source>
</evidence>
<evidence type="ECO:0000256" key="15">
    <source>
        <dbReference type="ARBA" id="ARBA00023180"/>
    </source>
</evidence>
<dbReference type="SUPFAM" id="SSF55486">
    <property type="entry name" value="Metalloproteases ('zincins'), catalytic domain"/>
    <property type="match status" value="1"/>
</dbReference>
<dbReference type="GO" id="GO:0006508">
    <property type="term" value="P:proteolysis"/>
    <property type="evidence" value="ECO:0007669"/>
    <property type="project" value="UniProtKB-KW"/>
</dbReference>
<evidence type="ECO:0000256" key="9">
    <source>
        <dbReference type="ARBA" id="ARBA00022729"/>
    </source>
</evidence>
<evidence type="ECO:0000256" key="21">
    <source>
        <dbReference type="SAM" id="SignalP"/>
    </source>
</evidence>
<dbReference type="AlphaFoldDB" id="A0AAN9TUM0"/>
<evidence type="ECO:0000256" key="14">
    <source>
        <dbReference type="ARBA" id="ARBA00023157"/>
    </source>
</evidence>
<dbReference type="GO" id="GO:0005615">
    <property type="term" value="C:extracellular space"/>
    <property type="evidence" value="ECO:0007669"/>
    <property type="project" value="TreeGrafter"/>
</dbReference>
<keyword evidence="15" id="KW-0325">Glycoprotein</keyword>
<comment type="subcellular location">
    <subcellularLocation>
        <location evidence="2">Cell membrane</location>
        <topology evidence="2">Lipid-anchor</topology>
        <topology evidence="2">GPI-anchor</topology>
    </subcellularLocation>
</comment>
<feature type="active site" description="Proton acceptor" evidence="17">
    <location>
        <position position="346"/>
    </location>
</feature>
<dbReference type="Gene3D" id="2.60.40.1910">
    <property type="match status" value="1"/>
</dbReference>
<dbReference type="EMBL" id="JBBCAQ010000032">
    <property type="protein sequence ID" value="KAK7584256.1"/>
    <property type="molecule type" value="Genomic_DNA"/>
</dbReference>
<feature type="binding site" evidence="18">
    <location>
        <position position="349"/>
    </location>
    <ligand>
        <name>Zn(2+)</name>
        <dbReference type="ChEBI" id="CHEBI:29105"/>
        <note>catalytic</note>
    </ligand>
</feature>
<dbReference type="PANTHER" id="PTHR11533">
    <property type="entry name" value="PROTEASE M1 ZINC METALLOPROTEASE"/>
    <property type="match status" value="1"/>
</dbReference>
<dbReference type="GO" id="GO:0042277">
    <property type="term" value="F:peptide binding"/>
    <property type="evidence" value="ECO:0007669"/>
    <property type="project" value="TreeGrafter"/>
</dbReference>
<evidence type="ECO:0000256" key="6">
    <source>
        <dbReference type="ARBA" id="ARBA00022622"/>
    </source>
</evidence>
<dbReference type="PANTHER" id="PTHR11533:SF253">
    <property type="entry name" value="AMINOPEPTIDASE-RELATED"/>
    <property type="match status" value="1"/>
</dbReference>
<keyword evidence="4 20" id="KW-0031">Aminopeptidase</keyword>
<dbReference type="Gene3D" id="2.60.40.1730">
    <property type="entry name" value="tricorn interacting facor f3 domain"/>
    <property type="match status" value="1"/>
</dbReference>
<dbReference type="InterPro" id="IPR045357">
    <property type="entry name" value="Aminopeptidase_N-like_N"/>
</dbReference>
<feature type="domain" description="Aminopeptidase N-like N-terminal" evidence="24">
    <location>
        <begin position="42"/>
        <end position="237"/>
    </location>
</feature>
<keyword evidence="11 18" id="KW-0862">Zinc</keyword>
<evidence type="ECO:0000256" key="1">
    <source>
        <dbReference type="ARBA" id="ARBA00000098"/>
    </source>
</evidence>
<dbReference type="GO" id="GO:0043171">
    <property type="term" value="P:peptide catabolic process"/>
    <property type="evidence" value="ECO:0007669"/>
    <property type="project" value="TreeGrafter"/>
</dbReference>
<dbReference type="InterPro" id="IPR027268">
    <property type="entry name" value="Peptidase_M4/M1_CTD_sf"/>
</dbReference>
<evidence type="ECO:0000259" key="22">
    <source>
        <dbReference type="Pfam" id="PF01433"/>
    </source>
</evidence>
<dbReference type="GO" id="GO:0008270">
    <property type="term" value="F:zinc ion binding"/>
    <property type="evidence" value="ECO:0007669"/>
    <property type="project" value="UniProtKB-UniRule"/>
</dbReference>
<dbReference type="GO" id="GO:0070006">
    <property type="term" value="F:metalloaminopeptidase activity"/>
    <property type="evidence" value="ECO:0007669"/>
    <property type="project" value="TreeGrafter"/>
</dbReference>
<evidence type="ECO:0000259" key="24">
    <source>
        <dbReference type="Pfam" id="PF17900"/>
    </source>
</evidence>
<dbReference type="InterPro" id="IPR042097">
    <property type="entry name" value="Aminopeptidase_N-like_N_sf"/>
</dbReference>
<dbReference type="SUPFAM" id="SSF63737">
    <property type="entry name" value="Leukotriene A4 hydrolase N-terminal domain"/>
    <property type="match status" value="1"/>
</dbReference>
<name>A0AAN9TUM0_9HEMI</name>
<dbReference type="InterPro" id="IPR024571">
    <property type="entry name" value="ERAP1-like_C_dom"/>
</dbReference>
<reference evidence="25 26" key="1">
    <citation type="submission" date="2024-03" db="EMBL/GenBank/DDBJ databases">
        <title>Adaptation during the transition from Ophiocordyceps entomopathogen to insect associate is accompanied by gene loss and intensified selection.</title>
        <authorList>
            <person name="Ward C.M."/>
            <person name="Onetto C.A."/>
            <person name="Borneman A.R."/>
        </authorList>
    </citation>
    <scope>NUCLEOTIDE SEQUENCE [LARGE SCALE GENOMIC DNA]</scope>
    <source>
        <strain evidence="25">AWRI1</strain>
        <tissue evidence="25">Single Adult Female</tissue>
    </source>
</reference>
<dbReference type="FunFam" id="1.25.50.20:FF:000001">
    <property type="entry name" value="Aminopeptidase"/>
    <property type="match status" value="1"/>
</dbReference>
<feature type="domain" description="ERAP1-like C-terminal" evidence="23">
    <location>
        <begin position="581"/>
        <end position="901"/>
    </location>
</feature>
<evidence type="ECO:0000256" key="19">
    <source>
        <dbReference type="PIRSR" id="PIRSR634016-4"/>
    </source>
</evidence>
<dbReference type="GO" id="GO:0016285">
    <property type="term" value="F:alanyl aminopeptidase activity"/>
    <property type="evidence" value="ECO:0007669"/>
    <property type="project" value="UniProtKB-EC"/>
</dbReference>
<feature type="domain" description="Peptidase M1 membrane alanine aminopeptidase" evidence="22">
    <location>
        <begin position="274"/>
        <end position="499"/>
    </location>
</feature>
<dbReference type="Pfam" id="PF11838">
    <property type="entry name" value="ERAP1_C"/>
    <property type="match status" value="1"/>
</dbReference>
<gene>
    <name evidence="25" type="ORF">V9T40_005219</name>
</gene>
<keyword evidence="13" id="KW-0472">Membrane</keyword>
<comment type="similarity">
    <text evidence="3 20">Belongs to the peptidase M1 family.</text>
</comment>
<keyword evidence="14" id="KW-1015">Disulfide bond</keyword>
<dbReference type="InterPro" id="IPR034016">
    <property type="entry name" value="M1_APN-typ"/>
</dbReference>
<feature type="signal peptide" evidence="21">
    <location>
        <begin position="1"/>
        <end position="28"/>
    </location>
</feature>
<dbReference type="Gene3D" id="1.10.390.10">
    <property type="entry name" value="Neutral Protease Domain 2"/>
    <property type="match status" value="1"/>
</dbReference>
<evidence type="ECO:0000256" key="10">
    <source>
        <dbReference type="ARBA" id="ARBA00022801"/>
    </source>
</evidence>
<keyword evidence="16" id="KW-0449">Lipoprotein</keyword>
<keyword evidence="6" id="KW-0336">GPI-anchor</keyword>
<comment type="cofactor">
    <cofactor evidence="18 20">
        <name>Zn(2+)</name>
        <dbReference type="ChEBI" id="CHEBI:29105"/>
    </cofactor>
    <text evidence="18 20">Binds 1 zinc ion per subunit.</text>
</comment>
<evidence type="ECO:0000256" key="8">
    <source>
        <dbReference type="ARBA" id="ARBA00022723"/>
    </source>
</evidence>
<evidence type="ECO:0000256" key="18">
    <source>
        <dbReference type="PIRSR" id="PIRSR634016-3"/>
    </source>
</evidence>
<dbReference type="PRINTS" id="PR00756">
    <property type="entry name" value="ALADIPTASE"/>
</dbReference>
<evidence type="ECO:0000256" key="11">
    <source>
        <dbReference type="ARBA" id="ARBA00022833"/>
    </source>
</evidence>
<dbReference type="InterPro" id="IPR050344">
    <property type="entry name" value="Peptidase_M1_aminopeptidases"/>
</dbReference>
<dbReference type="GO" id="GO:0005886">
    <property type="term" value="C:plasma membrane"/>
    <property type="evidence" value="ECO:0007669"/>
    <property type="project" value="UniProtKB-SubCell"/>
</dbReference>
<feature type="binding site" evidence="18">
    <location>
        <position position="345"/>
    </location>
    <ligand>
        <name>Zn(2+)</name>
        <dbReference type="ChEBI" id="CHEBI:29105"/>
        <note>catalytic</note>
    </ligand>
</feature>